<feature type="domain" description="NAD-glutamate dehydrogenase ACT2" evidence="5">
    <location>
        <begin position="392"/>
        <end position="481"/>
    </location>
</feature>
<dbReference type="Pfam" id="PF21074">
    <property type="entry name" value="GDH_C"/>
    <property type="match status" value="1"/>
</dbReference>
<name>A0A5R9PF24_9GAMM</name>
<dbReference type="GO" id="GO:0006538">
    <property type="term" value="P:L-glutamate catabolic process"/>
    <property type="evidence" value="ECO:0007669"/>
    <property type="project" value="InterPro"/>
</dbReference>
<dbReference type="STRING" id="1123377.GCA_000423885_00004"/>
<feature type="domain" description="NAD-glutamate dehydrogenase catalytic" evidence="2">
    <location>
        <begin position="752"/>
        <end position="1252"/>
    </location>
</feature>
<dbReference type="InterPro" id="IPR049062">
    <property type="entry name" value="NAD_Glu_DH_ACT2"/>
</dbReference>
<dbReference type="GO" id="GO:0004352">
    <property type="term" value="F:glutamate dehydrogenase (NAD+) activity"/>
    <property type="evidence" value="ECO:0007669"/>
    <property type="project" value="InterPro"/>
</dbReference>
<dbReference type="Pfam" id="PF21073">
    <property type="entry name" value="GDH_HM1"/>
    <property type="match status" value="1"/>
</dbReference>
<dbReference type="Pfam" id="PF21077">
    <property type="entry name" value="GDH_ACT3"/>
    <property type="match status" value="1"/>
</dbReference>
<dbReference type="InterPro" id="IPR024727">
    <property type="entry name" value="NAD_Glu_DH_N_ACT1"/>
</dbReference>
<feature type="domain" description="NAD-glutamate dehydrogenase N-terminal ACT1" evidence="4">
    <location>
        <begin position="35"/>
        <end position="163"/>
    </location>
</feature>
<dbReference type="RefSeq" id="WP_138349147.1">
    <property type="nucleotide sequence ID" value="NZ_SROY01000004.1"/>
</dbReference>
<dbReference type="Pfam" id="PF21075">
    <property type="entry name" value="GDH_ACT1"/>
    <property type="match status" value="1"/>
</dbReference>
<dbReference type="InterPro" id="IPR049058">
    <property type="entry name" value="NAD_Glu_DH_HM2"/>
</dbReference>
<proteinExistence type="predicted"/>
<evidence type="ECO:0000313" key="7">
    <source>
        <dbReference type="EMBL" id="TLX21348.1"/>
    </source>
</evidence>
<dbReference type="EMBL" id="SROY01000004">
    <property type="protein sequence ID" value="TLX21348.1"/>
    <property type="molecule type" value="Genomic_DNA"/>
</dbReference>
<keyword evidence="8" id="KW-1185">Reference proteome</keyword>
<feature type="domain" description="NAD-glutamate dehydrogenase ACT3" evidence="6">
    <location>
        <begin position="544"/>
        <end position="610"/>
    </location>
</feature>
<dbReference type="InterPro" id="IPR049056">
    <property type="entry name" value="NAD_Glu_DH_HM3"/>
</dbReference>
<protein>
    <submittedName>
        <fullName evidence="7">NAD-glutamate dehydrogenase</fullName>
    </submittedName>
</protein>
<evidence type="ECO:0000256" key="1">
    <source>
        <dbReference type="ARBA" id="ARBA00023002"/>
    </source>
</evidence>
<evidence type="ECO:0000259" key="2">
    <source>
        <dbReference type="Pfam" id="PF05088"/>
    </source>
</evidence>
<evidence type="ECO:0000259" key="6">
    <source>
        <dbReference type="Pfam" id="PF21077"/>
    </source>
</evidence>
<dbReference type="SUPFAM" id="SSF51735">
    <property type="entry name" value="NAD(P)-binding Rossmann-fold domains"/>
    <property type="match status" value="1"/>
</dbReference>
<evidence type="ECO:0000259" key="3">
    <source>
        <dbReference type="Pfam" id="PF21074"/>
    </source>
</evidence>
<dbReference type="PANTHER" id="PTHR43403:SF1">
    <property type="entry name" value="NAD-SPECIFIC GLUTAMATE DEHYDROGENASE"/>
    <property type="match status" value="1"/>
</dbReference>
<feature type="domain" description="NAD-specific glutamate dehydrogenase C-terminal" evidence="3">
    <location>
        <begin position="1297"/>
        <end position="1630"/>
    </location>
</feature>
<dbReference type="InterPro" id="IPR048381">
    <property type="entry name" value="GDH_C"/>
</dbReference>
<dbReference type="Pfam" id="PF21076">
    <property type="entry name" value="GDH_ACT2"/>
    <property type="match status" value="1"/>
</dbReference>
<keyword evidence="1" id="KW-0560">Oxidoreductase</keyword>
<dbReference type="InterPro" id="IPR049064">
    <property type="entry name" value="NAD_Glu_DH_ACT3"/>
</dbReference>
<dbReference type="Pfam" id="PF05088">
    <property type="entry name" value="Bac_GDH_CD"/>
    <property type="match status" value="1"/>
</dbReference>
<dbReference type="Pfam" id="PF21078">
    <property type="entry name" value="GDH_HM3"/>
    <property type="match status" value="1"/>
</dbReference>
<dbReference type="InterPro" id="IPR007780">
    <property type="entry name" value="NAD_Glu_DH_bac"/>
</dbReference>
<dbReference type="InterPro" id="IPR028971">
    <property type="entry name" value="NAD-GDH_cat"/>
</dbReference>
<dbReference type="Gene3D" id="3.40.50.720">
    <property type="entry name" value="NAD(P)-binding Rossmann-like Domain"/>
    <property type="match status" value="1"/>
</dbReference>
<gene>
    <name evidence="7" type="ORF">E5S66_10440</name>
</gene>
<sequence length="1637" mass="181260">MKKSVETGAGNDLKPILDALAKRVGKAGQAEAQAFAAAFYRRMDADEIASRNAAGWAELAADMLEFARSRKRGKANVRLSNPADSTHTLVQVVNDDMPFLVDSVTMALADAGIGVHVLGHPVIRMNRDKAGKLVGVGEGAAESLMHLEIDRQPQAAMAAVKARIVQVLDDVRAIVNDWEPMRDRMREVAEEMATSKLPVADAGRQEAQEFLRWAADNHFTFFGYREYKVGKQGKEDILSAVPGSGLGLLRGEEGGARPLKSLAAHALPQSGAVDALILTKTNARATVHRPGYMDYIGVLGFDAKGRAISEQRFVGLYTSSAYTRRPWDIPLVRERHDYVMDKSGLDPSSHSGKALRHILETLPRDELFQAGEEELFRTCMGILGLQERVRSKLFVRPDRYGRYYSALAYVPRDRMSTQVRHRIEAMLREALGGERVDTNVQIGDSPLAQLHIIVRPSANAAHAEIDLPALEARLAEIVRDWRDDLRERLVARHGEEAGLKLAARFGSALPAGYIEEVSPEAAADDVEHLAALTDDDDLRLQLCRSQRGSLRFKLYRPLRDIPLSDALPMMENMGLRVITEHPYKVDVEGRLAWIQDFEVESLQGELDVDALDEGFEEAFARIWRGDAENDGFNRLVLAAGLSWKQVAMLRAYCKYLLQAGVTFSQSYMEATLTRYPLLARLLVELFEARFDPATGKESAAEVKLGMERFHAQLKALAGGDAAAQNALKALVKSREGNREGQVEAARSTLLGLLDRVASLDEDRILRSFIGVIDATLRTNYYIEYKDGLRKDGGPADYLAFKFDTAKVPDLPKPRPFREIWVCGPRVEGTHLRFGPVARGGLRWSDRREDFRTEVLGLVKAQMVKNTVIVPVGSKGGFYAKQLPNPAVDRDAWMAEGIACYKRFINGLLDLTDNLNVAGKVLPPAQVVRHDGDDPYLVVAADKGTASFSDIANGIAQAHGFWLDDAFASGGSAGYSHKGMGITARGAWESVKHHFRELGRDCQKQDFTCVGIGDMSGDVFGNGMLLSKHIRMVCAFDHRHIFLDPNPDAAISFKERQRLFDLPRSSWADYDAKLISKGGGIHPRSAKSIEITPQVREALGIDAGIKVMTPNELMHAALRAPVDLLYNGGIGTYVKASTESNADVGDRANNGLRVDGRDLRCRVIGEGGNLGMTQLGRVEAAQAGVLLNTDFIDNSAGVDTSDHEVNIKILLTGEVQKKRLKLAERNKLMAAMTDEVAQLVLNDNYRQNQALSLMERMSATRLGSKMHFISTLEAQGLLDRQIEFLPTDAQIAERKLRGQGLTRPELSILLSYAKLVAYPQLLESDVPEDPYLSKELVRYFPEPLQKKYAKAMEDHRLKREIIATAVTNSTINRMGATFLMRMQEDSGRSIGEIARAFTITRETLDARELWAQIDALDGKVGEGVQVDALQVIWELQRGFTRWLLSRPGAVPAIATAVERYHDGFRDIRAGEGILPPSQRPQYEASRKQWREKGLSAALADQLAALPYLESGADIIELARERKLRPIEVAKVYFRLADALHAPWLREQIEALKVEGRWHAVARGVLRDELFAQLRALTAQVLAMPGKEPDAKVQAWLTRDDSSLRFTLAMLTELAAQKALDYPTASVAVQRVAQLAQRG</sequence>
<dbReference type="PANTHER" id="PTHR43403">
    <property type="entry name" value="NAD-SPECIFIC GLUTAMATE DEHYDROGENASE"/>
    <property type="match status" value="1"/>
</dbReference>
<organism evidence="7 8">
    <name type="scientific">Thermomonas fusca</name>
    <dbReference type="NCBI Taxonomy" id="215690"/>
    <lineage>
        <taxon>Bacteria</taxon>
        <taxon>Pseudomonadati</taxon>
        <taxon>Pseudomonadota</taxon>
        <taxon>Gammaproteobacteria</taxon>
        <taxon>Lysobacterales</taxon>
        <taxon>Lysobacteraceae</taxon>
        <taxon>Thermomonas</taxon>
    </lineage>
</organism>
<evidence type="ECO:0000313" key="8">
    <source>
        <dbReference type="Proteomes" id="UP000308508"/>
    </source>
</evidence>
<dbReference type="SUPFAM" id="SSF53223">
    <property type="entry name" value="Aminoacid dehydrogenase-like, N-terminal domain"/>
    <property type="match status" value="1"/>
</dbReference>
<comment type="caution">
    <text evidence="7">The sequence shown here is derived from an EMBL/GenBank/DDBJ whole genome shotgun (WGS) entry which is preliminary data.</text>
</comment>
<dbReference type="InterPro" id="IPR046346">
    <property type="entry name" value="Aminoacid_DH-like_N_sf"/>
</dbReference>
<reference evidence="7 8" key="1">
    <citation type="submission" date="2019-04" db="EMBL/GenBank/DDBJ databases">
        <authorList>
            <person name="Grouzdev D.S."/>
            <person name="Nazina T.N."/>
        </authorList>
    </citation>
    <scope>NUCLEOTIDE SEQUENCE [LARGE SCALE GENOMIC DNA]</scope>
    <source>
        <strain evidence="7 8">SHC 3-19</strain>
    </source>
</reference>
<dbReference type="PIRSF" id="PIRSF036761">
    <property type="entry name" value="GDH_Mll4104"/>
    <property type="match status" value="1"/>
</dbReference>
<dbReference type="Pfam" id="PF21079">
    <property type="entry name" value="GDH_HM2"/>
    <property type="match status" value="1"/>
</dbReference>
<dbReference type="InterPro" id="IPR049059">
    <property type="entry name" value="NAD_Glu_DH_HM1"/>
</dbReference>
<evidence type="ECO:0000259" key="4">
    <source>
        <dbReference type="Pfam" id="PF21075"/>
    </source>
</evidence>
<dbReference type="GO" id="GO:0004069">
    <property type="term" value="F:L-aspartate:2-oxoglutarate aminotransferase activity"/>
    <property type="evidence" value="ECO:0007669"/>
    <property type="project" value="InterPro"/>
</dbReference>
<dbReference type="InterPro" id="IPR036291">
    <property type="entry name" value="NAD(P)-bd_dom_sf"/>
</dbReference>
<accession>A0A5R9PF24</accession>
<dbReference type="Proteomes" id="UP000308508">
    <property type="component" value="Unassembled WGS sequence"/>
</dbReference>
<evidence type="ECO:0000259" key="5">
    <source>
        <dbReference type="Pfam" id="PF21076"/>
    </source>
</evidence>